<accession>A0ABV7XD17</accession>
<comment type="subcellular location">
    <subcellularLocation>
        <location evidence="1">Membrane</location>
        <topology evidence="1">Multi-pass membrane protein</topology>
    </subcellularLocation>
</comment>
<dbReference type="PROSITE" id="PS50850">
    <property type="entry name" value="MFS"/>
    <property type="match status" value="1"/>
</dbReference>
<keyword evidence="9" id="KW-1185">Reference proteome</keyword>
<feature type="transmembrane region" description="Helical" evidence="6">
    <location>
        <begin position="380"/>
        <end position="405"/>
    </location>
</feature>
<feature type="transmembrane region" description="Helical" evidence="6">
    <location>
        <begin position="194"/>
        <end position="212"/>
    </location>
</feature>
<reference evidence="9" key="1">
    <citation type="journal article" date="2019" name="Int. J. Syst. Evol. Microbiol.">
        <title>The Global Catalogue of Microorganisms (GCM) 10K type strain sequencing project: providing services to taxonomists for standard genome sequencing and annotation.</title>
        <authorList>
            <consortium name="The Broad Institute Genomics Platform"/>
            <consortium name="The Broad Institute Genome Sequencing Center for Infectious Disease"/>
            <person name="Wu L."/>
            <person name="Ma J."/>
        </authorList>
    </citation>
    <scope>NUCLEOTIDE SEQUENCE [LARGE SCALE GENOMIC DNA]</scope>
    <source>
        <strain evidence="9">KCTC 42644</strain>
    </source>
</reference>
<dbReference type="PANTHER" id="PTHR23505:SF79">
    <property type="entry name" value="PROTEIN SPINSTER"/>
    <property type="match status" value="1"/>
</dbReference>
<evidence type="ECO:0000313" key="8">
    <source>
        <dbReference type="EMBL" id="MFC3712898.1"/>
    </source>
</evidence>
<evidence type="ECO:0000256" key="6">
    <source>
        <dbReference type="SAM" id="Phobius"/>
    </source>
</evidence>
<dbReference type="Pfam" id="PF07690">
    <property type="entry name" value="MFS_1"/>
    <property type="match status" value="1"/>
</dbReference>
<evidence type="ECO:0000313" key="9">
    <source>
        <dbReference type="Proteomes" id="UP001595615"/>
    </source>
</evidence>
<feature type="transmembrane region" description="Helical" evidence="6">
    <location>
        <begin position="343"/>
        <end position="368"/>
    </location>
</feature>
<dbReference type="Proteomes" id="UP001595615">
    <property type="component" value="Unassembled WGS sequence"/>
</dbReference>
<feature type="transmembrane region" description="Helical" evidence="6">
    <location>
        <begin position="21"/>
        <end position="44"/>
    </location>
</feature>
<dbReference type="InterPro" id="IPR011701">
    <property type="entry name" value="MFS"/>
</dbReference>
<feature type="transmembrane region" description="Helical" evidence="6">
    <location>
        <begin position="315"/>
        <end position="337"/>
    </location>
</feature>
<feature type="domain" description="Major facilitator superfamily (MFS) profile" evidence="7">
    <location>
        <begin position="26"/>
        <end position="438"/>
    </location>
</feature>
<feature type="transmembrane region" description="Helical" evidence="6">
    <location>
        <begin position="283"/>
        <end position="308"/>
    </location>
</feature>
<feature type="transmembrane region" description="Helical" evidence="6">
    <location>
        <begin position="92"/>
        <end position="112"/>
    </location>
</feature>
<dbReference type="Gene3D" id="1.20.1250.20">
    <property type="entry name" value="MFS general substrate transporter like domains"/>
    <property type="match status" value="2"/>
</dbReference>
<dbReference type="InterPro" id="IPR044770">
    <property type="entry name" value="MFS_spinster-like"/>
</dbReference>
<organism evidence="8 9">
    <name type="scientific">Sphingoaurantiacus capsulatus</name>
    <dbReference type="NCBI Taxonomy" id="1771310"/>
    <lineage>
        <taxon>Bacteria</taxon>
        <taxon>Pseudomonadati</taxon>
        <taxon>Pseudomonadota</taxon>
        <taxon>Alphaproteobacteria</taxon>
        <taxon>Sphingomonadales</taxon>
        <taxon>Sphingosinicellaceae</taxon>
        <taxon>Sphingoaurantiacus</taxon>
    </lineage>
</organism>
<keyword evidence="2" id="KW-0813">Transport</keyword>
<evidence type="ECO:0000256" key="4">
    <source>
        <dbReference type="ARBA" id="ARBA00022989"/>
    </source>
</evidence>
<proteinExistence type="predicted"/>
<evidence type="ECO:0000256" key="3">
    <source>
        <dbReference type="ARBA" id="ARBA00022692"/>
    </source>
</evidence>
<dbReference type="CDD" id="cd17328">
    <property type="entry name" value="MFS_spinster_like"/>
    <property type="match status" value="1"/>
</dbReference>
<evidence type="ECO:0000256" key="1">
    <source>
        <dbReference type="ARBA" id="ARBA00004141"/>
    </source>
</evidence>
<feature type="transmembrane region" description="Helical" evidence="6">
    <location>
        <begin position="160"/>
        <end position="188"/>
    </location>
</feature>
<comment type="caution">
    <text evidence="8">The sequence shown here is derived from an EMBL/GenBank/DDBJ whole genome shotgun (WGS) entry which is preliminary data.</text>
</comment>
<dbReference type="InterPro" id="IPR020846">
    <property type="entry name" value="MFS_dom"/>
</dbReference>
<feature type="transmembrane region" description="Helical" evidence="6">
    <location>
        <begin position="64"/>
        <end position="85"/>
    </location>
</feature>
<evidence type="ECO:0000256" key="2">
    <source>
        <dbReference type="ARBA" id="ARBA00022448"/>
    </source>
</evidence>
<dbReference type="RefSeq" id="WP_380860685.1">
    <property type="nucleotide sequence ID" value="NZ_JBHRXV010000009.1"/>
</dbReference>
<gene>
    <name evidence="8" type="ORF">ACFOMD_09970</name>
</gene>
<evidence type="ECO:0000256" key="5">
    <source>
        <dbReference type="ARBA" id="ARBA00023136"/>
    </source>
</evidence>
<dbReference type="EMBL" id="JBHRXV010000009">
    <property type="protein sequence ID" value="MFC3712898.1"/>
    <property type="molecule type" value="Genomic_DNA"/>
</dbReference>
<keyword evidence="3 6" id="KW-0812">Transmembrane</keyword>
<feature type="transmembrane region" description="Helical" evidence="6">
    <location>
        <begin position="243"/>
        <end position="263"/>
    </location>
</feature>
<feature type="transmembrane region" description="Helical" evidence="6">
    <location>
        <begin position="411"/>
        <end position="432"/>
    </location>
</feature>
<dbReference type="SUPFAM" id="SSF103473">
    <property type="entry name" value="MFS general substrate transporter"/>
    <property type="match status" value="1"/>
</dbReference>
<dbReference type="PANTHER" id="PTHR23505">
    <property type="entry name" value="SPINSTER"/>
    <property type="match status" value="1"/>
</dbReference>
<feature type="transmembrane region" description="Helical" evidence="6">
    <location>
        <begin position="118"/>
        <end position="139"/>
    </location>
</feature>
<evidence type="ECO:0000259" key="7">
    <source>
        <dbReference type="PROSITE" id="PS50850"/>
    </source>
</evidence>
<keyword evidence="5 6" id="KW-0472">Membrane</keyword>
<name>A0ABV7XD17_9SPHN</name>
<sequence length="444" mass="46709">MNQASPRLDADVGSAATRGGGYAWYVVAVLTLFYILSFVDRQILNLLVDPIRAHYGLSDTQISLLQGLSFVFFYSTLGVPIAWLADRSHRRNIIVVGVVFWSLMTAMCGLAPTFLLLFLYRMGVGAGEAALVPAAYSMFSDYFGKEDLGRATSFFQAGGFFGAGLAMMVGGAAVAAAQSLDIVAAIGLAPWQSVFLLVGIPGLLLAPLLFTIREPVRYDGARLADGTAPTLAETLAFVRSRRACLGSIFVGFSLLCMVGYSSLAWLPSFLIRTHGLTPAQAGFSYGAVFCIFSTLGVISGGAVAARLLRRGVNDAALVAALFSAAGLLPSMAVLPFIESVPLLMVAIAASTFFVCLPFGIAPAAIASLTPNRLRAQVSSVYIFLLNVIGLAVGATLVALVTDYYFADADQVGASLAIVGCSATLLAAIVLAWGRPHLRNAMTAR</sequence>
<protein>
    <submittedName>
        <fullName evidence="8">Spinster family MFS transporter</fullName>
    </submittedName>
</protein>
<keyword evidence="4 6" id="KW-1133">Transmembrane helix</keyword>
<dbReference type="InterPro" id="IPR036259">
    <property type="entry name" value="MFS_trans_sf"/>
</dbReference>